<name>A0A1F7F086_UNCRA</name>
<organism evidence="1 2">
    <name type="scientific">Candidatus Raymondbacteria bacterium RIFOXYD12_FULL_49_13</name>
    <dbReference type="NCBI Taxonomy" id="1817890"/>
    <lineage>
        <taxon>Bacteria</taxon>
        <taxon>Raymondiibacteriota</taxon>
    </lineage>
</organism>
<evidence type="ECO:0000313" key="1">
    <source>
        <dbReference type="EMBL" id="OGJ99925.1"/>
    </source>
</evidence>
<dbReference type="InterPro" id="IPR014942">
    <property type="entry name" value="AbiEii"/>
</dbReference>
<dbReference type="EMBL" id="MFYX01000157">
    <property type="protein sequence ID" value="OGJ99925.1"/>
    <property type="molecule type" value="Genomic_DNA"/>
</dbReference>
<reference evidence="1 2" key="1">
    <citation type="journal article" date="2016" name="Nat. Commun.">
        <title>Thousands of microbial genomes shed light on interconnected biogeochemical processes in an aquifer system.</title>
        <authorList>
            <person name="Anantharaman K."/>
            <person name="Brown C.T."/>
            <person name="Hug L.A."/>
            <person name="Sharon I."/>
            <person name="Castelle C.J."/>
            <person name="Probst A.J."/>
            <person name="Thomas B.C."/>
            <person name="Singh A."/>
            <person name="Wilkins M.J."/>
            <person name="Karaoz U."/>
            <person name="Brodie E.L."/>
            <person name="Williams K.H."/>
            <person name="Hubbard S.S."/>
            <person name="Banfield J.F."/>
        </authorList>
    </citation>
    <scope>NUCLEOTIDE SEQUENCE [LARGE SCALE GENOMIC DNA]</scope>
</reference>
<gene>
    <name evidence="1" type="ORF">A2519_00285</name>
</gene>
<comment type="caution">
    <text evidence="1">The sequence shown here is derived from an EMBL/GenBank/DDBJ whole genome shotgun (WGS) entry which is preliminary data.</text>
</comment>
<proteinExistence type="predicted"/>
<dbReference type="Pfam" id="PF08843">
    <property type="entry name" value="AbiEii"/>
    <property type="match status" value="1"/>
</dbReference>
<dbReference type="AlphaFoldDB" id="A0A1F7F086"/>
<sequence length="230" mass="25912">MNPKKPVHISEFAEKCLQALSESGQGSAISLGGAFGLSHYHEYRATHDIDAWWNEKAGLEQREKVITVIKAVLVKFGLVQVRAWGDVTSIDLQQEGRAVFSFQIAMRSALLEHSSPSPWPGIEVDSFSDLVASKMSALIERGAPRDFRDIYSLCLNKLISPKECWELWGERQTLIHGNADTARAKIAISTHLERIELHRPLKNIQGVAEQEEARKVRQWYTTEFQNAIMG</sequence>
<protein>
    <submittedName>
        <fullName evidence="1">Uncharacterized protein</fullName>
    </submittedName>
</protein>
<accession>A0A1F7F086</accession>
<dbReference type="Proteomes" id="UP000179243">
    <property type="component" value="Unassembled WGS sequence"/>
</dbReference>
<evidence type="ECO:0000313" key="2">
    <source>
        <dbReference type="Proteomes" id="UP000179243"/>
    </source>
</evidence>